<dbReference type="GeneID" id="4704005"/>
<dbReference type="InterPro" id="IPR015131">
    <property type="entry name" value="Killer_tox_Kp4"/>
</dbReference>
<dbReference type="HOGENOM" id="CLU_123452_0_0_1"/>
<dbReference type="OrthoDB" id="4177994at2759"/>
<dbReference type="KEGG" id="act:ACLA_053120"/>
<dbReference type="GO" id="GO:0005576">
    <property type="term" value="C:extracellular region"/>
    <property type="evidence" value="ECO:0007669"/>
    <property type="project" value="InterPro"/>
</dbReference>
<proteinExistence type="predicted"/>
<organism evidence="3 4">
    <name type="scientific">Aspergillus clavatus (strain ATCC 1007 / CBS 513.65 / DSM 816 / NCTC 3887 / NRRL 1 / QM 1276 / 107)</name>
    <dbReference type="NCBI Taxonomy" id="344612"/>
    <lineage>
        <taxon>Eukaryota</taxon>
        <taxon>Fungi</taxon>
        <taxon>Dikarya</taxon>
        <taxon>Ascomycota</taxon>
        <taxon>Pezizomycotina</taxon>
        <taxon>Eurotiomycetes</taxon>
        <taxon>Eurotiomycetidae</taxon>
        <taxon>Eurotiales</taxon>
        <taxon>Aspergillaceae</taxon>
        <taxon>Aspergillus</taxon>
        <taxon>Aspergillus subgen. Fumigati</taxon>
    </lineage>
</organism>
<dbReference type="Pfam" id="PF09044">
    <property type="entry name" value="Kp4"/>
    <property type="match status" value="1"/>
</dbReference>
<evidence type="ECO:0000259" key="2">
    <source>
        <dbReference type="Pfam" id="PF09044"/>
    </source>
</evidence>
<evidence type="ECO:0000313" key="3">
    <source>
        <dbReference type="EMBL" id="EAW10838.1"/>
    </source>
</evidence>
<dbReference type="eggNOG" id="ENOG502SU2G">
    <property type="taxonomic scope" value="Eukaryota"/>
</dbReference>
<feature type="domain" description="Killer toxin Kp4" evidence="2">
    <location>
        <begin position="10"/>
        <end position="134"/>
    </location>
</feature>
<gene>
    <name evidence="3" type="ORF">ACLA_053120</name>
</gene>
<feature type="signal peptide" evidence="1">
    <location>
        <begin position="1"/>
        <end position="22"/>
    </location>
</feature>
<accession>A1CIY3</accession>
<dbReference type="InterPro" id="IPR011329">
    <property type="entry name" value="Killer_tox_Kp4/SMK"/>
</dbReference>
<evidence type="ECO:0000313" key="4">
    <source>
        <dbReference type="Proteomes" id="UP000006701"/>
    </source>
</evidence>
<name>A1CIY3_ASPCL</name>
<dbReference type="EMBL" id="DS027054">
    <property type="protein sequence ID" value="EAW10838.1"/>
    <property type="molecule type" value="Genomic_DNA"/>
</dbReference>
<sequence length="145" mass="15331">MHTSSLIHGLVIAFSLATSSSALGINCRGSANCNTFGDNQVAAQLKHAIDGIDSNRWYQNGQHIACIGTVAPITGKGGFCAFLQKTGGTNGAVIKNLAHYIPEHGCKVCGSVPYYYPQGNNNVDDGELTFNYVDNSCSQDDAKLC</sequence>
<dbReference type="SMR" id="A1CIY3"/>
<dbReference type="Proteomes" id="UP000006701">
    <property type="component" value="Unassembled WGS sequence"/>
</dbReference>
<feature type="chain" id="PRO_5002633208" description="Killer toxin Kp4 domain-containing protein" evidence="1">
    <location>
        <begin position="23"/>
        <end position="145"/>
    </location>
</feature>
<dbReference type="OMA" id="DHGCKKC"/>
<dbReference type="AlphaFoldDB" id="A1CIY3"/>
<protein>
    <recommendedName>
        <fullName evidence="2">Killer toxin Kp4 domain-containing protein</fullName>
    </recommendedName>
</protein>
<dbReference type="VEuPathDB" id="FungiDB:ACLA_053120"/>
<reference evidence="3 4" key="1">
    <citation type="journal article" date="2008" name="PLoS Genet.">
        <title>Genomic islands in the pathogenic filamentous fungus Aspergillus fumigatus.</title>
        <authorList>
            <person name="Fedorova N.D."/>
            <person name="Khaldi N."/>
            <person name="Joardar V.S."/>
            <person name="Maiti R."/>
            <person name="Amedeo P."/>
            <person name="Anderson M.J."/>
            <person name="Crabtree J."/>
            <person name="Silva J.C."/>
            <person name="Badger J.H."/>
            <person name="Albarraq A."/>
            <person name="Angiuoli S."/>
            <person name="Bussey H."/>
            <person name="Bowyer P."/>
            <person name="Cotty P.J."/>
            <person name="Dyer P.S."/>
            <person name="Egan A."/>
            <person name="Galens K."/>
            <person name="Fraser-Liggett C.M."/>
            <person name="Haas B.J."/>
            <person name="Inman J.M."/>
            <person name="Kent R."/>
            <person name="Lemieux S."/>
            <person name="Malavazi I."/>
            <person name="Orvis J."/>
            <person name="Roemer T."/>
            <person name="Ronning C.M."/>
            <person name="Sundaram J.P."/>
            <person name="Sutton G."/>
            <person name="Turner G."/>
            <person name="Venter J.C."/>
            <person name="White O.R."/>
            <person name="Whitty B.R."/>
            <person name="Youngman P."/>
            <person name="Wolfe K.H."/>
            <person name="Goldman G.H."/>
            <person name="Wortman J.R."/>
            <person name="Jiang B."/>
            <person name="Denning D.W."/>
            <person name="Nierman W.C."/>
        </authorList>
    </citation>
    <scope>NUCLEOTIDE SEQUENCE [LARGE SCALE GENOMIC DNA]</scope>
    <source>
        <strain evidence="4">ATCC 1007 / CBS 513.65 / DSM 816 / NCTC 3887 / NRRL 1</strain>
    </source>
</reference>
<dbReference type="Gene3D" id="3.30.430.10">
    <property type="entry name" value="Killer Toxin P4, subunit A"/>
    <property type="match status" value="1"/>
</dbReference>
<dbReference type="SUPFAM" id="SSF55221">
    <property type="entry name" value="Yeast killer toxins"/>
    <property type="match status" value="1"/>
</dbReference>
<evidence type="ECO:0000256" key="1">
    <source>
        <dbReference type="SAM" id="SignalP"/>
    </source>
</evidence>
<keyword evidence="1" id="KW-0732">Signal</keyword>
<dbReference type="RefSeq" id="XP_001272264.1">
    <property type="nucleotide sequence ID" value="XM_001272263.1"/>
</dbReference>
<keyword evidence="4" id="KW-1185">Reference proteome</keyword>